<keyword evidence="7" id="KW-1185">Reference proteome</keyword>
<dbReference type="CDD" id="cd23767">
    <property type="entry name" value="IQCD"/>
    <property type="match status" value="1"/>
</dbReference>
<comment type="similarity">
    <text evidence="2">Belongs to the IQD family.</text>
</comment>
<name>A0AAV7E8F4_ARIFI</name>
<dbReference type="Proteomes" id="UP000825729">
    <property type="component" value="Unassembled WGS sequence"/>
</dbReference>
<gene>
    <name evidence="6" type="ORF">H6P81_016334</name>
</gene>
<accession>A0AAV7E8F4</accession>
<dbReference type="PANTHER" id="PTHR32295:SF41">
    <property type="entry name" value="PROTEIN IQ-DOMAIN 11"/>
    <property type="match status" value="1"/>
</dbReference>
<comment type="caution">
    <text evidence="6">The sequence shown here is derived from an EMBL/GenBank/DDBJ whole genome shotgun (WGS) entry which is preliminary data.</text>
</comment>
<protein>
    <recommendedName>
        <fullName evidence="5">DUF4005 domain-containing protein</fullName>
    </recommendedName>
</protein>
<comment type="subunit">
    <text evidence="3">Binds to multiple calmodulin (CaM) in the presence of Ca(2+) and CaM-like proteins.</text>
</comment>
<proteinExistence type="inferred from homology"/>
<feature type="compositionally biased region" description="Polar residues" evidence="4">
    <location>
        <begin position="470"/>
        <end position="490"/>
    </location>
</feature>
<sequence>MSFNGCRLPPSCVLGEGLRDGSFKLLTEFLVRKQREGRRRVRKPRTTRKAHIVPAADLLLKRRKRTVKVEKLDQGLASSGHLHQSLRCFSDEKSARFVIKSWLYLFKTLFGTEKTSKPEKTEKSRGFLFGRLKSKKSFPAIAASSARIERTLSEVEEEQSKHAMAVAIATTAAAEAAVAAAKAAAEVVRLTGTPAWQRQSDLRTREVAAIKIQTAFRGFLARKALRALKALVKVQAMVRGRAVRRQARTTFKSLQSLMKIQSQVSSMRLRMQDSNRTFQETGQQHKQMKAVTEAKPEMSEQKWNGSLLMKEQIDALSLNRQEAALKRERAMEYAFGYRERRNAQKSTTQTLDPECEHRQLNSNWSWLEQWVDSQPWRREAPEEEPFIKPDENNHECQIHVSDIPVCLDSKYIDKMEETHLRQSPSQFSLRRKSFHLPKKSLIRDDESFTSTPAFPSYMASTESAKAKFRSISTPKQRVGSTDCGSDQNSPSRHRISPFLSLNSEGSINRIRRPHGTQQRSPRLRGLAGPVKSYKSWKDVSIDSETSLLNLDRQNPVR</sequence>
<evidence type="ECO:0000313" key="6">
    <source>
        <dbReference type="EMBL" id="KAG9444994.1"/>
    </source>
</evidence>
<reference evidence="6 7" key="1">
    <citation type="submission" date="2021-07" db="EMBL/GenBank/DDBJ databases">
        <title>The Aristolochia fimbriata genome: insights into angiosperm evolution, floral development and chemical biosynthesis.</title>
        <authorList>
            <person name="Jiao Y."/>
        </authorList>
    </citation>
    <scope>NUCLEOTIDE SEQUENCE [LARGE SCALE GENOMIC DNA]</scope>
    <source>
        <strain evidence="6">IBCAS-2021</strain>
        <tissue evidence="6">Leaf</tissue>
    </source>
</reference>
<dbReference type="PROSITE" id="PS50096">
    <property type="entry name" value="IQ"/>
    <property type="match status" value="2"/>
</dbReference>
<dbReference type="InterPro" id="IPR025064">
    <property type="entry name" value="DUF4005"/>
</dbReference>
<dbReference type="SMART" id="SM00015">
    <property type="entry name" value="IQ"/>
    <property type="match status" value="2"/>
</dbReference>
<feature type="domain" description="DUF4005" evidence="5">
    <location>
        <begin position="434"/>
        <end position="500"/>
    </location>
</feature>
<dbReference type="Gene3D" id="1.20.5.190">
    <property type="match status" value="1"/>
</dbReference>
<dbReference type="AlphaFoldDB" id="A0AAV7E8F4"/>
<evidence type="ECO:0000256" key="3">
    <source>
        <dbReference type="ARBA" id="ARBA00024378"/>
    </source>
</evidence>
<feature type="region of interest" description="Disordered" evidence="4">
    <location>
        <begin position="468"/>
        <end position="528"/>
    </location>
</feature>
<evidence type="ECO:0000256" key="4">
    <source>
        <dbReference type="SAM" id="MobiDB-lite"/>
    </source>
</evidence>
<evidence type="ECO:0000259" key="5">
    <source>
        <dbReference type="Pfam" id="PF13178"/>
    </source>
</evidence>
<dbReference type="Pfam" id="PF13178">
    <property type="entry name" value="DUF4005"/>
    <property type="match status" value="1"/>
</dbReference>
<keyword evidence="1" id="KW-0112">Calmodulin-binding</keyword>
<dbReference type="InterPro" id="IPR000048">
    <property type="entry name" value="IQ_motif_EF-hand-BS"/>
</dbReference>
<dbReference type="EMBL" id="JAINDJ010000006">
    <property type="protein sequence ID" value="KAG9444994.1"/>
    <property type="molecule type" value="Genomic_DNA"/>
</dbReference>
<dbReference type="GO" id="GO:0005516">
    <property type="term" value="F:calmodulin binding"/>
    <property type="evidence" value="ECO:0007669"/>
    <property type="project" value="UniProtKB-KW"/>
</dbReference>
<dbReference type="Pfam" id="PF00612">
    <property type="entry name" value="IQ"/>
    <property type="match status" value="1"/>
</dbReference>
<organism evidence="6 7">
    <name type="scientific">Aristolochia fimbriata</name>
    <name type="common">White veined hardy Dutchman's pipe vine</name>
    <dbReference type="NCBI Taxonomy" id="158543"/>
    <lineage>
        <taxon>Eukaryota</taxon>
        <taxon>Viridiplantae</taxon>
        <taxon>Streptophyta</taxon>
        <taxon>Embryophyta</taxon>
        <taxon>Tracheophyta</taxon>
        <taxon>Spermatophyta</taxon>
        <taxon>Magnoliopsida</taxon>
        <taxon>Magnoliidae</taxon>
        <taxon>Piperales</taxon>
        <taxon>Aristolochiaceae</taxon>
        <taxon>Aristolochia</taxon>
    </lineage>
</organism>
<evidence type="ECO:0000313" key="7">
    <source>
        <dbReference type="Proteomes" id="UP000825729"/>
    </source>
</evidence>
<evidence type="ECO:0000256" key="1">
    <source>
        <dbReference type="ARBA" id="ARBA00022860"/>
    </source>
</evidence>
<dbReference type="PANTHER" id="PTHR32295">
    <property type="entry name" value="IQ-DOMAIN 5-RELATED"/>
    <property type="match status" value="1"/>
</dbReference>
<evidence type="ECO:0000256" key="2">
    <source>
        <dbReference type="ARBA" id="ARBA00024341"/>
    </source>
</evidence>